<dbReference type="GeneID" id="55657028"/>
<feature type="signal peptide" evidence="4">
    <location>
        <begin position="1"/>
        <end position="30"/>
    </location>
</feature>
<organism evidence="6 7">
    <name type="scientific">Streptomyces lunaelactis</name>
    <dbReference type="NCBI Taxonomy" id="1535768"/>
    <lineage>
        <taxon>Bacteria</taxon>
        <taxon>Bacillati</taxon>
        <taxon>Actinomycetota</taxon>
        <taxon>Actinomycetes</taxon>
        <taxon>Kitasatosporales</taxon>
        <taxon>Streptomycetaceae</taxon>
        <taxon>Streptomyces</taxon>
    </lineage>
</organism>
<evidence type="ECO:0000256" key="3">
    <source>
        <dbReference type="SAM" id="MobiDB-lite"/>
    </source>
</evidence>
<evidence type="ECO:0000256" key="2">
    <source>
        <dbReference type="ARBA" id="ARBA00022729"/>
    </source>
</evidence>
<dbReference type="SUPFAM" id="SSF53822">
    <property type="entry name" value="Periplasmic binding protein-like I"/>
    <property type="match status" value="1"/>
</dbReference>
<evidence type="ECO:0000313" key="7">
    <source>
        <dbReference type="Proteomes" id="UP000244201"/>
    </source>
</evidence>
<proteinExistence type="inferred from homology"/>
<protein>
    <recommendedName>
        <fullName evidence="5">Leucine-binding protein domain-containing protein</fullName>
    </recommendedName>
</protein>
<gene>
    <name evidence="6" type="ORF">SLUN_17340</name>
</gene>
<dbReference type="OrthoDB" id="3205678at2"/>
<keyword evidence="2 4" id="KW-0732">Signal</keyword>
<evidence type="ECO:0000259" key="5">
    <source>
        <dbReference type="Pfam" id="PF13458"/>
    </source>
</evidence>
<evidence type="ECO:0000313" key="6">
    <source>
        <dbReference type="EMBL" id="AVZ73680.1"/>
    </source>
</evidence>
<feature type="region of interest" description="Disordered" evidence="3">
    <location>
        <begin position="228"/>
        <end position="259"/>
    </location>
</feature>
<dbReference type="EMBL" id="CP026304">
    <property type="protein sequence ID" value="AVZ73680.1"/>
    <property type="molecule type" value="Genomic_DNA"/>
</dbReference>
<evidence type="ECO:0000256" key="4">
    <source>
        <dbReference type="SAM" id="SignalP"/>
    </source>
</evidence>
<dbReference type="Pfam" id="PF13458">
    <property type="entry name" value="Peripla_BP_6"/>
    <property type="match status" value="1"/>
</dbReference>
<keyword evidence="7" id="KW-1185">Reference proteome</keyword>
<accession>A0A2R4T3F2</accession>
<reference evidence="6 7" key="1">
    <citation type="submission" date="2018-01" db="EMBL/GenBank/DDBJ databases">
        <title>Complete genome sequence of Streptomyces lunaelactis MM109T, a Ferroverdin A producer isolated from cave moonmilk deposits.</title>
        <authorList>
            <person name="Naome A."/>
            <person name="Martinet L."/>
            <person name="Maciejewska M."/>
            <person name="Anderssen S."/>
            <person name="Adam D."/>
            <person name="Tenconi E."/>
            <person name="Deflandre B."/>
            <person name="Arguelles-Arias A."/>
            <person name="Calusinska M."/>
            <person name="Copieters W."/>
            <person name="Karim L."/>
            <person name="Hanikenne M."/>
            <person name="Baurain D."/>
            <person name="van Wezel G."/>
            <person name="Smargiasso N."/>
            <person name="de Pauw E."/>
            <person name="Delfosse P."/>
            <person name="Rigali S."/>
        </authorList>
    </citation>
    <scope>NUCLEOTIDE SEQUENCE [LARGE SCALE GENOMIC DNA]</scope>
    <source>
        <strain evidence="6 7">MM109</strain>
    </source>
</reference>
<dbReference type="InterPro" id="IPR028082">
    <property type="entry name" value="Peripla_BP_I"/>
</dbReference>
<name>A0A2R4T3F2_9ACTN</name>
<dbReference type="AlphaFoldDB" id="A0A2R4T3F2"/>
<feature type="domain" description="Leucine-binding protein" evidence="5">
    <location>
        <begin position="66"/>
        <end position="387"/>
    </location>
</feature>
<comment type="similarity">
    <text evidence="1">Belongs to the leucine-binding protein family.</text>
</comment>
<dbReference type="Proteomes" id="UP000244201">
    <property type="component" value="Chromosome"/>
</dbReference>
<dbReference type="RefSeq" id="WP_108149358.1">
    <property type="nucleotide sequence ID" value="NZ_CP026304.1"/>
</dbReference>
<feature type="chain" id="PRO_5038685659" description="Leucine-binding protein domain-containing protein" evidence="4">
    <location>
        <begin position="31"/>
        <end position="447"/>
    </location>
</feature>
<dbReference type="InterPro" id="IPR028081">
    <property type="entry name" value="Leu-bd"/>
</dbReference>
<evidence type="ECO:0000256" key="1">
    <source>
        <dbReference type="ARBA" id="ARBA00010062"/>
    </source>
</evidence>
<dbReference type="Gene3D" id="3.40.50.2300">
    <property type="match status" value="2"/>
</dbReference>
<sequence length="447" mass="46766">MTGWRRSSSPRPSRTSWVRAVCMSTAVAAAGTSLVTGCGVFPGGTGGSREPVTVMTFAPIDTRTTNMPGMPAMAKAYARWAKANGGLDGHELRVITCNEENTPSGAATCARRAVKEGAVAVVGSYSQHGDAFMAPLEAAGIPFIGGYGISEEEFSSYLSYPVNGGQAALLAGNGQQLADVCGKVSLVRPNSLAGDELPGLLNAGLAQGNGRESTDILAAEDATDFTAQAKQARKKADGLTGSGTASGSESESDDRPGCVTAALGDRTETFVDSFRRLPEDNRKIRISSVVGSVGQPLIDRTGGRNGPLEGAYITGWYPDAADPRWGEMQKVIRAHAFGDNLIDSADAGVQTTWIGYTVLKTAIKSLNTDEITPSKIARALDDGVRVPTGGLTPTLRWDYDDMLGAPGFPRIVNRGVTFQVVRDGRLVAQKPGFVDVSKTLSKSASEG</sequence>
<dbReference type="KEGG" id="slk:SLUN_17340"/>
<feature type="compositionally biased region" description="Low complexity" evidence="3">
    <location>
        <begin position="238"/>
        <end position="249"/>
    </location>
</feature>